<organism evidence="2 3">
    <name type="scientific">Quercus suber</name>
    <name type="common">Cork oak</name>
    <dbReference type="NCBI Taxonomy" id="58331"/>
    <lineage>
        <taxon>Eukaryota</taxon>
        <taxon>Viridiplantae</taxon>
        <taxon>Streptophyta</taxon>
        <taxon>Embryophyta</taxon>
        <taxon>Tracheophyta</taxon>
        <taxon>Spermatophyta</taxon>
        <taxon>Magnoliopsida</taxon>
        <taxon>eudicotyledons</taxon>
        <taxon>Gunneridae</taxon>
        <taxon>Pentapetalae</taxon>
        <taxon>rosids</taxon>
        <taxon>fabids</taxon>
        <taxon>Fagales</taxon>
        <taxon>Fagaceae</taxon>
        <taxon>Quercus</taxon>
    </lineage>
</organism>
<protein>
    <submittedName>
        <fullName evidence="2">Uncharacterized protein</fullName>
    </submittedName>
</protein>
<comment type="caution">
    <text evidence="2">The sequence shown here is derived from an EMBL/GenBank/DDBJ whole genome shotgun (WGS) entry which is preliminary data.</text>
</comment>
<dbReference type="AlphaFoldDB" id="A0AAW0M603"/>
<feature type="chain" id="PRO_5043889276" evidence="1">
    <location>
        <begin position="24"/>
        <end position="63"/>
    </location>
</feature>
<keyword evidence="1" id="KW-0732">Signal</keyword>
<name>A0AAW0M603_QUESU</name>
<proteinExistence type="predicted"/>
<dbReference type="Proteomes" id="UP000237347">
    <property type="component" value="Unassembled WGS sequence"/>
</dbReference>
<reference evidence="2 3" key="1">
    <citation type="journal article" date="2018" name="Sci. Data">
        <title>The draft genome sequence of cork oak.</title>
        <authorList>
            <person name="Ramos A.M."/>
            <person name="Usie A."/>
            <person name="Barbosa P."/>
            <person name="Barros P.M."/>
            <person name="Capote T."/>
            <person name="Chaves I."/>
            <person name="Simoes F."/>
            <person name="Abreu I."/>
            <person name="Carrasquinho I."/>
            <person name="Faro C."/>
            <person name="Guimaraes J.B."/>
            <person name="Mendonca D."/>
            <person name="Nobrega F."/>
            <person name="Rodrigues L."/>
            <person name="Saibo N.J.M."/>
            <person name="Varela M.C."/>
            <person name="Egas C."/>
            <person name="Matos J."/>
            <person name="Miguel C.M."/>
            <person name="Oliveira M.M."/>
            <person name="Ricardo C.P."/>
            <person name="Goncalves S."/>
        </authorList>
    </citation>
    <scope>NUCLEOTIDE SEQUENCE [LARGE SCALE GENOMIC DNA]</scope>
    <source>
        <strain evidence="3">cv. HL8</strain>
    </source>
</reference>
<keyword evidence="3" id="KW-1185">Reference proteome</keyword>
<evidence type="ECO:0000313" key="3">
    <source>
        <dbReference type="Proteomes" id="UP000237347"/>
    </source>
</evidence>
<sequence>MAGGETRSLLVLILIALPILVFAIQSLRTEPSGKEGREYMQGRRLHSFLRQHSYIVIHGLGIG</sequence>
<evidence type="ECO:0000256" key="1">
    <source>
        <dbReference type="SAM" id="SignalP"/>
    </source>
</evidence>
<gene>
    <name evidence="2" type="ORF">CFP56_009573</name>
</gene>
<dbReference type="EMBL" id="PKMF04000016">
    <property type="protein sequence ID" value="KAK7858909.1"/>
    <property type="molecule type" value="Genomic_DNA"/>
</dbReference>
<feature type="signal peptide" evidence="1">
    <location>
        <begin position="1"/>
        <end position="23"/>
    </location>
</feature>
<accession>A0AAW0M603</accession>
<evidence type="ECO:0000313" key="2">
    <source>
        <dbReference type="EMBL" id="KAK7858909.1"/>
    </source>
</evidence>